<organism evidence="1 3">
    <name type="scientific">Pandoraea pnomenusa</name>
    <dbReference type="NCBI Taxonomy" id="93220"/>
    <lineage>
        <taxon>Bacteria</taxon>
        <taxon>Pseudomonadati</taxon>
        <taxon>Pseudomonadota</taxon>
        <taxon>Betaproteobacteria</taxon>
        <taxon>Burkholderiales</taxon>
        <taxon>Burkholderiaceae</taxon>
        <taxon>Pandoraea</taxon>
    </lineage>
</organism>
<reference evidence="1 3" key="1">
    <citation type="submission" date="2018-06" db="EMBL/GenBank/DDBJ databases">
        <authorList>
            <consortium name="Pathogen Informatics"/>
            <person name="Doyle S."/>
        </authorList>
    </citation>
    <scope>NUCLEOTIDE SEQUENCE [LARGE SCALE GENOMIC DNA]</scope>
    <source>
        <strain evidence="1 3">NCTC13160</strain>
    </source>
</reference>
<gene>
    <name evidence="1" type="ORF">NCTC13160_04234</name>
    <name evidence="2" type="ORF">PPN31119_02779</name>
</gene>
<dbReference type="EMBL" id="UGSG01000001">
    <property type="protein sequence ID" value="SUA81371.1"/>
    <property type="molecule type" value="Genomic_DNA"/>
</dbReference>
<dbReference type="KEGG" id="ppnm:LV28_21470"/>
<name>A0A378YY48_9BURK</name>
<accession>A0A378YY48</accession>
<dbReference type="OrthoDB" id="8943153at2"/>
<evidence type="ECO:0000313" key="2">
    <source>
        <dbReference type="EMBL" id="VVE67923.1"/>
    </source>
</evidence>
<dbReference type="RefSeq" id="WP_023597049.1">
    <property type="nucleotide sequence ID" value="NC_023018.2"/>
</dbReference>
<sequence length="82" mass="9585">MAAVITKYVRDGITYYEIRGALPDGKRYRDRVGFSEGEMRFRALVARRIVLMRNDYLSEIKRVGDEIKNARPTPGWMSQLIF</sequence>
<evidence type="ECO:0000313" key="4">
    <source>
        <dbReference type="Proteomes" id="UP000361468"/>
    </source>
</evidence>
<dbReference type="Proteomes" id="UP000361468">
    <property type="component" value="Unassembled WGS sequence"/>
</dbReference>
<evidence type="ECO:0008006" key="5">
    <source>
        <dbReference type="Google" id="ProtNLM"/>
    </source>
</evidence>
<evidence type="ECO:0000313" key="3">
    <source>
        <dbReference type="Proteomes" id="UP000254573"/>
    </source>
</evidence>
<dbReference type="AlphaFoldDB" id="A0A378YY48"/>
<dbReference type="Proteomes" id="UP000254573">
    <property type="component" value="Unassembled WGS sequence"/>
</dbReference>
<dbReference type="KEGG" id="ppno:DA70_09335"/>
<proteinExistence type="predicted"/>
<reference evidence="2 4" key="2">
    <citation type="submission" date="2019-08" db="EMBL/GenBank/DDBJ databases">
        <authorList>
            <person name="Peeters C."/>
        </authorList>
    </citation>
    <scope>NUCLEOTIDE SEQUENCE [LARGE SCALE GENOMIC DNA]</scope>
    <source>
        <strain evidence="2 4">LMG 31119</strain>
    </source>
</reference>
<dbReference type="GeneID" id="57197839"/>
<dbReference type="EMBL" id="CABPSO010000008">
    <property type="protein sequence ID" value="VVE67923.1"/>
    <property type="molecule type" value="Genomic_DNA"/>
</dbReference>
<dbReference type="KEGG" id="prb:X636_17225"/>
<evidence type="ECO:0000313" key="1">
    <source>
        <dbReference type="EMBL" id="SUA81371.1"/>
    </source>
</evidence>
<protein>
    <recommendedName>
        <fullName evidence="5">Transposase</fullName>
    </recommendedName>
</protein>
<keyword evidence="4" id="KW-1185">Reference proteome</keyword>